<keyword evidence="1 5" id="KW-0436">Ligase</keyword>
<dbReference type="PANTHER" id="PTHR12835:SF5">
    <property type="entry name" value="BIOTIN--PROTEIN LIGASE"/>
    <property type="match status" value="1"/>
</dbReference>
<dbReference type="KEGG" id="cfem:HCR03_04325"/>
<keyword evidence="5" id="KW-0805">Transcription regulation</keyword>
<name>A0A6N8HUY1_9FIRM</name>
<dbReference type="InterPro" id="IPR008988">
    <property type="entry name" value="Transcriptional_repressor_C"/>
</dbReference>
<evidence type="ECO:0000256" key="4">
    <source>
        <dbReference type="ARBA" id="ARBA00023267"/>
    </source>
</evidence>
<dbReference type="InterPro" id="IPR036390">
    <property type="entry name" value="WH_DNA-bd_sf"/>
</dbReference>
<dbReference type="Gene3D" id="3.30.930.10">
    <property type="entry name" value="Bira Bifunctional Protein, Domain 2"/>
    <property type="match status" value="1"/>
</dbReference>
<keyword evidence="5" id="KW-0238">DNA-binding</keyword>
<evidence type="ECO:0000256" key="1">
    <source>
        <dbReference type="ARBA" id="ARBA00022598"/>
    </source>
</evidence>
<dbReference type="SUPFAM" id="SSF46785">
    <property type="entry name" value="Winged helix' DNA-binding domain"/>
    <property type="match status" value="1"/>
</dbReference>
<dbReference type="GO" id="GO:0006355">
    <property type="term" value="P:regulation of DNA-templated transcription"/>
    <property type="evidence" value="ECO:0007669"/>
    <property type="project" value="UniProtKB-UniRule"/>
</dbReference>
<dbReference type="OrthoDB" id="9807064at2"/>
<dbReference type="InterPro" id="IPR013196">
    <property type="entry name" value="HTH_11"/>
</dbReference>
<accession>A0A6N8HUY1</accession>
<dbReference type="HAMAP" id="MF_00978">
    <property type="entry name" value="Bifunct_BirA"/>
    <property type="match status" value="1"/>
</dbReference>
<dbReference type="Gene3D" id="2.30.30.100">
    <property type="match status" value="1"/>
</dbReference>
<keyword evidence="4 5" id="KW-0092">Biotin</keyword>
<evidence type="ECO:0000256" key="2">
    <source>
        <dbReference type="ARBA" id="ARBA00022741"/>
    </source>
</evidence>
<dbReference type="SUPFAM" id="SSF55681">
    <property type="entry name" value="Class II aaRS and biotin synthetases"/>
    <property type="match status" value="1"/>
</dbReference>
<dbReference type="Proteomes" id="UP000469440">
    <property type="component" value="Unassembled WGS sequence"/>
</dbReference>
<proteinExistence type="inferred from homology"/>
<dbReference type="EMBL" id="VWXL01000003">
    <property type="protein sequence ID" value="MVB09427.1"/>
    <property type="molecule type" value="Genomic_DNA"/>
</dbReference>
<keyword evidence="9" id="KW-1185">Reference proteome</keyword>
<dbReference type="InterPro" id="IPR003142">
    <property type="entry name" value="BPL_C"/>
</dbReference>
<evidence type="ECO:0000313" key="9">
    <source>
        <dbReference type="Proteomes" id="UP000469440"/>
    </source>
</evidence>
<keyword evidence="5" id="KW-0804">Transcription</keyword>
<dbReference type="InterPro" id="IPR004408">
    <property type="entry name" value="Biotin_CoA_COase_ligase"/>
</dbReference>
<comment type="catalytic activity">
    <reaction evidence="5">
        <text>biotin + L-lysyl-[protein] + ATP = N(6)-biotinyl-L-lysyl-[protein] + AMP + diphosphate + H(+)</text>
        <dbReference type="Rhea" id="RHEA:11756"/>
        <dbReference type="Rhea" id="RHEA-COMP:9752"/>
        <dbReference type="Rhea" id="RHEA-COMP:10505"/>
        <dbReference type="ChEBI" id="CHEBI:15378"/>
        <dbReference type="ChEBI" id="CHEBI:29969"/>
        <dbReference type="ChEBI" id="CHEBI:30616"/>
        <dbReference type="ChEBI" id="CHEBI:33019"/>
        <dbReference type="ChEBI" id="CHEBI:57586"/>
        <dbReference type="ChEBI" id="CHEBI:83144"/>
        <dbReference type="ChEBI" id="CHEBI:456215"/>
        <dbReference type="EC" id="6.3.4.15"/>
    </reaction>
</comment>
<sequence length="325" mass="35507">MGTKEQILNRLRENGEYISGEELSEQLHVSRTAVWKYINSLREEGYGIVSATNRGYRLESCPDRYSEAEIGAGLETEFLGRNIYCFDTIDSTNEEAKRRALTGAPNGSVFVSEQQTGGKGRLGRSFASPAGTGLWFTVLLRPGILPLRVSVTTLLSGLAVARAIRSLSGCDARIKWPNDVVIGSKKVCGILTEMTAEVDRIEFVAVGIGVNVNNTAFPESLREKAISIRMAGGKPLRRVSLLQEILIQFETLLKQNAEADPAFWEEYKSLCVSLDRQVEFTRRGAQVKGVAADISSGGELIVELEDGTRETVTAGEVSVQGIYGH</sequence>
<dbReference type="EMBL" id="CP060286">
    <property type="protein sequence ID" value="QNK41502.1"/>
    <property type="molecule type" value="Genomic_DNA"/>
</dbReference>
<dbReference type="InterPro" id="IPR036388">
    <property type="entry name" value="WH-like_DNA-bd_sf"/>
</dbReference>
<keyword evidence="2 5" id="KW-0547">Nucleotide-binding</keyword>
<comment type="similarity">
    <text evidence="5">Belongs to the biotin--protein ligase family.</text>
</comment>
<protein>
    <recommendedName>
        <fullName evidence="5">Bifunctional ligase/repressor BirA</fullName>
    </recommendedName>
    <alternativeName>
        <fullName evidence="5">Biotin--[acetyl-CoA-carboxylase] ligase</fullName>
        <ecNumber evidence="5">6.3.4.15</ecNumber>
    </alternativeName>
    <alternativeName>
        <fullName evidence="5">Biotin--protein ligase</fullName>
    </alternativeName>
    <alternativeName>
        <fullName evidence="5">Biotin-[acetyl-CoA carboxylase] synthetase</fullName>
    </alternativeName>
</protein>
<keyword evidence="5" id="KW-0678">Repressor</keyword>
<dbReference type="GO" id="GO:0003677">
    <property type="term" value="F:DNA binding"/>
    <property type="evidence" value="ECO:0007669"/>
    <property type="project" value="UniProtKB-UniRule"/>
</dbReference>
<gene>
    <name evidence="5 7" type="primary">birA</name>
    <name evidence="7" type="ORF">CAFE_00830</name>
    <name evidence="8" type="ORF">HCR03_04325</name>
</gene>
<dbReference type="InterPro" id="IPR045864">
    <property type="entry name" value="aa-tRNA-synth_II/BPL/LPL"/>
</dbReference>
<evidence type="ECO:0000313" key="7">
    <source>
        <dbReference type="EMBL" id="MVB09427.1"/>
    </source>
</evidence>
<dbReference type="GO" id="GO:0004077">
    <property type="term" value="F:biotin--[biotin carboxyl-carrier protein] ligase activity"/>
    <property type="evidence" value="ECO:0007669"/>
    <property type="project" value="UniProtKB-UniRule"/>
</dbReference>
<evidence type="ECO:0000259" key="6">
    <source>
        <dbReference type="PROSITE" id="PS51733"/>
    </source>
</evidence>
<comment type="function">
    <text evidence="5">Acts both as a biotin--[acetyl-CoA-carboxylase] ligase and a repressor.</text>
</comment>
<dbReference type="PROSITE" id="PS51733">
    <property type="entry name" value="BPL_LPL_CATALYTIC"/>
    <property type="match status" value="1"/>
</dbReference>
<feature type="binding site" evidence="5">
    <location>
        <begin position="91"/>
        <end position="93"/>
    </location>
    <ligand>
        <name>biotin</name>
        <dbReference type="ChEBI" id="CHEBI:57586"/>
    </ligand>
</feature>
<reference evidence="7 9" key="1">
    <citation type="submission" date="2019-09" db="EMBL/GenBank/DDBJ databases">
        <title>Genome sequence of Clostridium sp. EA1.</title>
        <authorList>
            <person name="Poehlein A."/>
            <person name="Bengelsdorf F.R."/>
            <person name="Daniel R."/>
        </authorList>
    </citation>
    <scope>NUCLEOTIDE SEQUENCE [LARGE SCALE GENOMIC DNA]</scope>
    <source>
        <strain evidence="7 9">EA1</strain>
    </source>
</reference>
<dbReference type="EC" id="6.3.4.15" evidence="5"/>
<accession>A0A7G8TD11</accession>
<dbReference type="SUPFAM" id="SSF50037">
    <property type="entry name" value="C-terminal domain of transcriptional repressors"/>
    <property type="match status" value="1"/>
</dbReference>
<dbReference type="GO" id="GO:0009249">
    <property type="term" value="P:protein lipoylation"/>
    <property type="evidence" value="ECO:0007669"/>
    <property type="project" value="UniProtKB-ARBA"/>
</dbReference>
<dbReference type="PANTHER" id="PTHR12835">
    <property type="entry name" value="BIOTIN PROTEIN LIGASE"/>
    <property type="match status" value="1"/>
</dbReference>
<dbReference type="RefSeq" id="WP_066643344.1">
    <property type="nucleotide sequence ID" value="NZ_CP060286.1"/>
</dbReference>
<dbReference type="CDD" id="cd16442">
    <property type="entry name" value="BPL"/>
    <property type="match status" value="1"/>
</dbReference>
<dbReference type="Pfam" id="PF08279">
    <property type="entry name" value="HTH_11"/>
    <property type="match status" value="1"/>
</dbReference>
<evidence type="ECO:0000313" key="8">
    <source>
        <dbReference type="EMBL" id="QNK41502.1"/>
    </source>
</evidence>
<organism evidence="7 9">
    <name type="scientific">Caproicibacter fermentans</name>
    <dbReference type="NCBI Taxonomy" id="2576756"/>
    <lineage>
        <taxon>Bacteria</taxon>
        <taxon>Bacillati</taxon>
        <taxon>Bacillota</taxon>
        <taxon>Clostridia</taxon>
        <taxon>Eubacteriales</taxon>
        <taxon>Acutalibacteraceae</taxon>
        <taxon>Caproicibacter</taxon>
    </lineage>
</organism>
<evidence type="ECO:0000313" key="10">
    <source>
        <dbReference type="Proteomes" id="UP000515909"/>
    </source>
</evidence>
<evidence type="ECO:0000256" key="5">
    <source>
        <dbReference type="HAMAP-Rule" id="MF_00978"/>
    </source>
</evidence>
<dbReference type="Pfam" id="PF03099">
    <property type="entry name" value="BPL_LplA_LipB"/>
    <property type="match status" value="1"/>
</dbReference>
<dbReference type="GO" id="GO:0016740">
    <property type="term" value="F:transferase activity"/>
    <property type="evidence" value="ECO:0007669"/>
    <property type="project" value="UniProtKB-ARBA"/>
</dbReference>
<reference evidence="8 10" key="2">
    <citation type="submission" date="2020-08" db="EMBL/GenBank/DDBJ databases">
        <title>The isolate Caproiciproducens sp. 7D4C2 produces n-caproate at mildly acidic conditions from hexoses: genome and rBOX comparison with related strains and chain-elongating bacteria.</title>
        <authorList>
            <person name="Esquivel-Elizondo S."/>
            <person name="Bagci C."/>
            <person name="Temovska M."/>
            <person name="Jeon B.S."/>
            <person name="Bessarab I."/>
            <person name="Williams R.B.H."/>
            <person name="Huson D.H."/>
            <person name="Angenent L.T."/>
        </authorList>
    </citation>
    <scope>NUCLEOTIDE SEQUENCE [LARGE SCALE GENOMIC DNA]</scope>
    <source>
        <strain evidence="8 10">7D4C2</strain>
    </source>
</reference>
<feature type="domain" description="BPL/LPL catalytic" evidence="6">
    <location>
        <begin position="68"/>
        <end position="257"/>
    </location>
</feature>
<dbReference type="InterPro" id="IPR004143">
    <property type="entry name" value="BPL_LPL_catalytic"/>
</dbReference>
<dbReference type="GO" id="GO:0005524">
    <property type="term" value="F:ATP binding"/>
    <property type="evidence" value="ECO:0007669"/>
    <property type="project" value="UniProtKB-UniRule"/>
</dbReference>
<dbReference type="Gene3D" id="1.10.10.10">
    <property type="entry name" value="Winged helix-like DNA-binding domain superfamily/Winged helix DNA-binding domain"/>
    <property type="match status" value="1"/>
</dbReference>
<feature type="binding site" evidence="5">
    <location>
        <position position="115"/>
    </location>
    <ligand>
        <name>biotin</name>
        <dbReference type="ChEBI" id="CHEBI:57586"/>
    </ligand>
</feature>
<keyword evidence="3 5" id="KW-0067">ATP-binding</keyword>
<dbReference type="InterPro" id="IPR030855">
    <property type="entry name" value="Bifunct_BirA"/>
</dbReference>
<dbReference type="Proteomes" id="UP000515909">
    <property type="component" value="Chromosome"/>
</dbReference>
<dbReference type="GO" id="GO:0005737">
    <property type="term" value="C:cytoplasm"/>
    <property type="evidence" value="ECO:0007669"/>
    <property type="project" value="TreeGrafter"/>
</dbReference>
<comment type="caution">
    <text evidence="5">Lacks conserved residue(s) required for the propagation of feature annotation.</text>
</comment>
<dbReference type="Pfam" id="PF02237">
    <property type="entry name" value="BPL_C"/>
    <property type="match status" value="1"/>
</dbReference>
<dbReference type="AlphaFoldDB" id="A0A6N8HUY1"/>
<feature type="DNA-binding region" description="H-T-H motif" evidence="5">
    <location>
        <begin position="20"/>
        <end position="39"/>
    </location>
</feature>
<feature type="binding site" evidence="5">
    <location>
        <position position="186"/>
    </location>
    <ligand>
        <name>biotin</name>
        <dbReference type="ChEBI" id="CHEBI:57586"/>
    </ligand>
</feature>
<evidence type="ECO:0000256" key="3">
    <source>
        <dbReference type="ARBA" id="ARBA00022840"/>
    </source>
</evidence>
<dbReference type="NCBIfam" id="TIGR00121">
    <property type="entry name" value="birA_ligase"/>
    <property type="match status" value="1"/>
</dbReference>